<accession>A0AC35GH83</accession>
<dbReference type="WBParaSite" id="PS1159_v2.g5231.t1">
    <property type="protein sequence ID" value="PS1159_v2.g5231.t1"/>
    <property type="gene ID" value="PS1159_v2.g5231"/>
</dbReference>
<evidence type="ECO:0000313" key="2">
    <source>
        <dbReference type="WBParaSite" id="PS1159_v2.g5231.t1"/>
    </source>
</evidence>
<protein>
    <submittedName>
        <fullName evidence="2">Integrase catalytic domain-containing protein</fullName>
    </submittedName>
</protein>
<dbReference type="Proteomes" id="UP000887580">
    <property type="component" value="Unplaced"/>
</dbReference>
<reference evidence="2" key="1">
    <citation type="submission" date="2022-11" db="UniProtKB">
        <authorList>
            <consortium name="WormBaseParasite"/>
        </authorList>
    </citation>
    <scope>IDENTIFICATION</scope>
</reference>
<evidence type="ECO:0000313" key="1">
    <source>
        <dbReference type="Proteomes" id="UP000887580"/>
    </source>
</evidence>
<sequence>MPTHPLERTTAFPPFKHVGLDYAGPKLVRGDTETKKVWIILITCLSTRAVHLEITYGLDASSFLLAFRRFIARRGRPDLIISDNQSTLKAAEKIVTP</sequence>
<organism evidence="1 2">
    <name type="scientific">Panagrolaimus sp. PS1159</name>
    <dbReference type="NCBI Taxonomy" id="55785"/>
    <lineage>
        <taxon>Eukaryota</taxon>
        <taxon>Metazoa</taxon>
        <taxon>Ecdysozoa</taxon>
        <taxon>Nematoda</taxon>
        <taxon>Chromadorea</taxon>
        <taxon>Rhabditida</taxon>
        <taxon>Tylenchina</taxon>
        <taxon>Panagrolaimomorpha</taxon>
        <taxon>Panagrolaimoidea</taxon>
        <taxon>Panagrolaimidae</taxon>
        <taxon>Panagrolaimus</taxon>
    </lineage>
</organism>
<proteinExistence type="predicted"/>
<name>A0AC35GH83_9BILA</name>